<dbReference type="GO" id="GO:0003677">
    <property type="term" value="F:DNA binding"/>
    <property type="evidence" value="ECO:0007669"/>
    <property type="project" value="UniProtKB-KW"/>
</dbReference>
<feature type="region of interest" description="Disordered" evidence="7">
    <location>
        <begin position="381"/>
        <end position="421"/>
    </location>
</feature>
<keyword evidence="10" id="KW-1185">Reference proteome</keyword>
<feature type="domain" description="Velvet" evidence="8">
    <location>
        <begin position="4"/>
        <end position="162"/>
    </location>
</feature>
<dbReference type="InterPro" id="IPR038491">
    <property type="entry name" value="Velvet_dom_sf"/>
</dbReference>
<keyword evidence="3" id="KW-0805">Transcription regulation</keyword>
<organism evidence="9 10">
    <name type="scientific">Talaromyces pinophilus</name>
    <name type="common">Penicillium pinophilum</name>
    <dbReference type="NCBI Taxonomy" id="128442"/>
    <lineage>
        <taxon>Eukaryota</taxon>
        <taxon>Fungi</taxon>
        <taxon>Dikarya</taxon>
        <taxon>Ascomycota</taxon>
        <taxon>Pezizomycotina</taxon>
        <taxon>Eurotiomycetes</taxon>
        <taxon>Eurotiomycetidae</taxon>
        <taxon>Eurotiales</taxon>
        <taxon>Trichocomaceae</taxon>
        <taxon>Talaromyces</taxon>
        <taxon>Talaromyces sect. Talaromyces</taxon>
    </lineage>
</organism>
<dbReference type="AlphaFoldDB" id="A0A6V8HPL0"/>
<name>A0A6V8HPL0_TALPI</name>
<accession>A0A6V8HPL0</accession>
<evidence type="ECO:0000256" key="5">
    <source>
        <dbReference type="ARBA" id="ARBA00023163"/>
    </source>
</evidence>
<dbReference type="GO" id="GO:0030435">
    <property type="term" value="P:sporulation resulting in formation of a cellular spore"/>
    <property type="evidence" value="ECO:0007669"/>
    <property type="project" value="UniProtKB-KW"/>
</dbReference>
<comment type="subcellular location">
    <subcellularLocation>
        <location evidence="1">Nucleus</location>
    </subcellularLocation>
</comment>
<evidence type="ECO:0000256" key="7">
    <source>
        <dbReference type="SAM" id="MobiDB-lite"/>
    </source>
</evidence>
<dbReference type="InterPro" id="IPR036864">
    <property type="entry name" value="Zn2-C6_fun-type_DNA-bd_sf"/>
</dbReference>
<dbReference type="InterPro" id="IPR037525">
    <property type="entry name" value="Velvet_dom"/>
</dbReference>
<dbReference type="EMBL" id="DF933838">
    <property type="protein sequence ID" value="GAM41673.1"/>
    <property type="molecule type" value="Genomic_DNA"/>
</dbReference>
<dbReference type="PROSITE" id="PS51821">
    <property type="entry name" value="VELVET"/>
    <property type="match status" value="1"/>
</dbReference>
<evidence type="ECO:0000313" key="10">
    <source>
        <dbReference type="Proteomes" id="UP000053095"/>
    </source>
</evidence>
<evidence type="ECO:0000256" key="4">
    <source>
        <dbReference type="ARBA" id="ARBA00023125"/>
    </source>
</evidence>
<dbReference type="Pfam" id="PF11754">
    <property type="entry name" value="Velvet"/>
    <property type="match status" value="2"/>
</dbReference>
<evidence type="ECO:0000256" key="2">
    <source>
        <dbReference type="ARBA" id="ARBA00022969"/>
    </source>
</evidence>
<evidence type="ECO:0000256" key="6">
    <source>
        <dbReference type="ARBA" id="ARBA00023242"/>
    </source>
</evidence>
<dbReference type="GO" id="GO:0005634">
    <property type="term" value="C:nucleus"/>
    <property type="evidence" value="ECO:0007669"/>
    <property type="project" value="UniProtKB-SubCell"/>
</dbReference>
<proteinExistence type="predicted"/>
<dbReference type="GO" id="GO:0008270">
    <property type="term" value="F:zinc ion binding"/>
    <property type="evidence" value="ECO:0007669"/>
    <property type="project" value="InterPro"/>
</dbReference>
<evidence type="ECO:0000313" key="9">
    <source>
        <dbReference type="EMBL" id="GAM41673.1"/>
    </source>
</evidence>
<keyword evidence="6" id="KW-0539">Nucleus</keyword>
<dbReference type="GO" id="GO:0000981">
    <property type="term" value="F:DNA-binding transcription factor activity, RNA polymerase II-specific"/>
    <property type="evidence" value="ECO:0007669"/>
    <property type="project" value="InterPro"/>
</dbReference>
<dbReference type="PANTHER" id="PTHR33572:SF18">
    <property type="entry name" value="SPORE DEVELOPMENT REGULATOR VOSA"/>
    <property type="match status" value="1"/>
</dbReference>
<gene>
    <name evidence="9" type="ORF">TCE0_042f14973</name>
</gene>
<dbReference type="SMART" id="SM00906">
    <property type="entry name" value="Fungal_trans"/>
    <property type="match status" value="1"/>
</dbReference>
<evidence type="ECO:0000256" key="3">
    <source>
        <dbReference type="ARBA" id="ARBA00023015"/>
    </source>
</evidence>
<keyword evidence="2" id="KW-0749">Sporulation</keyword>
<evidence type="ECO:0000259" key="8">
    <source>
        <dbReference type="PROSITE" id="PS51821"/>
    </source>
</evidence>
<evidence type="ECO:0000256" key="1">
    <source>
        <dbReference type="ARBA" id="ARBA00004123"/>
    </source>
</evidence>
<feature type="region of interest" description="Disordered" evidence="7">
    <location>
        <begin position="1"/>
        <end position="37"/>
    </location>
</feature>
<keyword evidence="4" id="KW-0238">DNA-binding</keyword>
<dbReference type="GO" id="GO:0006351">
    <property type="term" value="P:DNA-templated transcription"/>
    <property type="evidence" value="ECO:0007669"/>
    <property type="project" value="InterPro"/>
</dbReference>
<feature type="compositionally biased region" description="Basic and acidic residues" evidence="7">
    <location>
        <begin position="24"/>
        <end position="33"/>
    </location>
</feature>
<dbReference type="Gene3D" id="4.10.240.10">
    <property type="entry name" value="Zn(2)-C6 fungal-type DNA-binding domain"/>
    <property type="match status" value="1"/>
</dbReference>
<reference evidence="10" key="1">
    <citation type="journal article" date="2015" name="Genome Announc.">
        <title>Draft genome sequence of Talaromyces cellulolyticus strain Y-94, a source of lignocellulosic biomass-degrading enzymes.</title>
        <authorList>
            <person name="Fujii T."/>
            <person name="Koike H."/>
            <person name="Sawayama S."/>
            <person name="Yano S."/>
            <person name="Inoue H."/>
        </authorList>
    </citation>
    <scope>NUCLEOTIDE SEQUENCE [LARGE SCALE GENOMIC DNA]</scope>
    <source>
        <strain evidence="10">Y-94</strain>
    </source>
</reference>
<feature type="compositionally biased region" description="Low complexity" evidence="7">
    <location>
        <begin position="337"/>
        <end position="356"/>
    </location>
</feature>
<feature type="region of interest" description="Disordered" evidence="7">
    <location>
        <begin position="328"/>
        <end position="363"/>
    </location>
</feature>
<protein>
    <submittedName>
        <fullName evidence="9">C6 transcription factor</fullName>
    </submittedName>
</protein>
<feature type="region of interest" description="Disordered" evidence="7">
    <location>
        <begin position="166"/>
        <end position="196"/>
    </location>
</feature>
<dbReference type="CDD" id="cd12148">
    <property type="entry name" value="fungal_TF_MHR"/>
    <property type="match status" value="1"/>
</dbReference>
<dbReference type="Pfam" id="PF04082">
    <property type="entry name" value="Fungal_trans"/>
    <property type="match status" value="1"/>
</dbReference>
<comment type="caution">
    <text evidence="9">The sequence shown here is derived from an EMBL/GenBank/DDBJ whole genome shotgun (WGS) entry which is preliminary data.</text>
</comment>
<dbReference type="InterPro" id="IPR021740">
    <property type="entry name" value="Velvet"/>
</dbReference>
<dbReference type="Gene3D" id="2.60.40.3960">
    <property type="entry name" value="Velvet domain"/>
    <property type="match status" value="1"/>
</dbReference>
<sequence length="1107" mass="124504">MLSNTSPDFELIVRQQPEQARVAGGKEKERKPVDPPPVIQLKVSPENTYLAHLYHATEDHPVHSSQPSTALAGTLVSSLHRLKDTDNTDGGFFVFGDLSIKVEGEFRLQFTLFEMQKDNVVALKSIVSNSFPVLTPKNFPGMRESTQLSRSFADQGVKLRIRKEARNAQKRGGASRHEEYAPSLPRSPDRPQMPQIVSSAFSGYPQHGFYPTTTPAPKRVRTSMDMDQRVFEPDARYAPTYQPTTMYSNQPGPYQNPIGFGYTGQAQHVTMPEYGVRPQQPLTSTGSSYPTSEDPMLAMRSFNSTGNTTRDALKEKIDRLEALVNGVLGEGGDGKGETSVTTTTTTTGKGVSDGSSQGFEPGPRALASQFWASVINEIRESRGFAGDDTAGDDDDDYDDEDDDEEEQAEGGERTHPAQESARGYMPFMGLSLGRLGHTLPHSLSIRPSPAVTTALCDIYLNQVDRIIKVLHRPSLKRHLLEGTPYPAVKSSREAENALDTAVFYAAVASMTDRQCYNLFQCSRNEVLPEYQSACEMALERADLMRTTDMMVLQAFVLYLVATRAHDKSRAVWTLLATAVRVAQALNLHVESLSPTETFFNQQMRKRLWFTICLLDVQTCFDPDSRPLIPLEMTQPTLPLNVNDSDFDPSSVGDLPERDEVTDVTFALFTYNLQICGRRLYYIPRGEHLARENILKSFKDSVLPLVRHCNPDDSDYSWLVYYASQNLISSTQLHVFRRPDHDYQQQQQQHQPSLLELCLENLENIPRIHGDDRGEGFRWYIQPQWPQILLAIKECFITTDAALLKRAWPLIEDVVGHYEKTHRGPNTRSRKLMLRKSLEKARRRVDSIIQSAADDDHNNIAYVNGVEDLPDMDLGWDELFNDFSFGEFSSANSPTGGSRACDAAKRGINPFSATNHEEVQQGSEGNAAALACSLCEKANKTCSFTWLRQRTRGQLPETIKMKYLRETPLAYHPLYEDNLARELSRDTTSDRLFHVYASSFERTISKWATQPNHTSPGHCHRVIKALRLTVMAFASQSNCIKRAVPRNDSGDLQAYEEAFVPVNDFQTLLFQPLWHEARRSLEWFGESIGQCTKFPPSLNRSHLGTAQV</sequence>
<feature type="compositionally biased region" description="Acidic residues" evidence="7">
    <location>
        <begin position="389"/>
        <end position="409"/>
    </location>
</feature>
<dbReference type="PANTHER" id="PTHR33572">
    <property type="entry name" value="SPORE DEVELOPMENT REGULATOR VOSA"/>
    <property type="match status" value="1"/>
</dbReference>
<dbReference type="Proteomes" id="UP000053095">
    <property type="component" value="Unassembled WGS sequence"/>
</dbReference>
<keyword evidence="5" id="KW-0804">Transcription</keyword>
<dbReference type="InterPro" id="IPR007219">
    <property type="entry name" value="XnlR_reg_dom"/>
</dbReference>